<evidence type="ECO:0000313" key="2">
    <source>
        <dbReference type="EMBL" id="GEP98112.1"/>
    </source>
</evidence>
<organism evidence="2 3">
    <name type="scientific">Chitinophaga cymbidii</name>
    <dbReference type="NCBI Taxonomy" id="1096750"/>
    <lineage>
        <taxon>Bacteria</taxon>
        <taxon>Pseudomonadati</taxon>
        <taxon>Bacteroidota</taxon>
        <taxon>Chitinophagia</taxon>
        <taxon>Chitinophagales</taxon>
        <taxon>Chitinophagaceae</taxon>
        <taxon>Chitinophaga</taxon>
    </lineage>
</organism>
<gene>
    <name evidence="2" type="ORF">CCY01nite_43720</name>
</gene>
<dbReference type="AlphaFoldDB" id="A0A512RQZ6"/>
<accession>A0A512RQZ6</accession>
<name>A0A512RQZ6_9BACT</name>
<feature type="region of interest" description="Disordered" evidence="1">
    <location>
        <begin position="207"/>
        <end position="243"/>
    </location>
</feature>
<proteinExistence type="predicted"/>
<keyword evidence="3" id="KW-1185">Reference proteome</keyword>
<evidence type="ECO:0000313" key="3">
    <source>
        <dbReference type="Proteomes" id="UP000321436"/>
    </source>
</evidence>
<evidence type="ECO:0000256" key="1">
    <source>
        <dbReference type="SAM" id="MobiDB-lite"/>
    </source>
</evidence>
<comment type="caution">
    <text evidence="2">The sequence shown here is derived from an EMBL/GenBank/DDBJ whole genome shotgun (WGS) entry which is preliminary data.</text>
</comment>
<sequence length="346" mass="39131">MEKDDAGCVNCGVPKEVKTNATSNTNTFRMHESAGERIIDATFSDNAAKELAGIIKENYAVRLGSQQIGNLTQLPTTNEINPLVDTFQNAEVITPESSVPSPTDSSELLHIDDVERSLDCSEKHWILIYAFYISEYGKNTFNKGSVQKRYKESRDADSRMSNFSNRWKSLFPDLIKTIRTDELRLTDKGINTAKDLIAGKWVSQASTATGGKKSKGKKEEDEGGKRQVVRKSSNSSTGSKRLTNIDFYPSGQESLEVFFKKFAVKNDNERNLLFVYYFQEILKNANITLDHLYTCYDHLNLRIPENMDKSIGNTKSRTGWVETKDRLNLALTTAGRNKMKFWDKKS</sequence>
<reference evidence="2 3" key="1">
    <citation type="submission" date="2019-07" db="EMBL/GenBank/DDBJ databases">
        <title>Whole genome shotgun sequence of Chitinophaga cymbidii NBRC 109752.</title>
        <authorList>
            <person name="Hosoyama A."/>
            <person name="Uohara A."/>
            <person name="Ohji S."/>
            <person name="Ichikawa N."/>
        </authorList>
    </citation>
    <scope>NUCLEOTIDE SEQUENCE [LARGE SCALE GENOMIC DNA]</scope>
    <source>
        <strain evidence="2 3">NBRC 109752</strain>
    </source>
</reference>
<protein>
    <submittedName>
        <fullName evidence="2">Uncharacterized protein</fullName>
    </submittedName>
</protein>
<dbReference type="EMBL" id="BKAU01000005">
    <property type="protein sequence ID" value="GEP98112.1"/>
    <property type="molecule type" value="Genomic_DNA"/>
</dbReference>
<dbReference type="Proteomes" id="UP000321436">
    <property type="component" value="Unassembled WGS sequence"/>
</dbReference>
<feature type="compositionally biased region" description="Polar residues" evidence="1">
    <location>
        <begin position="230"/>
        <end position="242"/>
    </location>
</feature>